<evidence type="ECO:0000256" key="8">
    <source>
        <dbReference type="ARBA" id="ARBA00023268"/>
    </source>
</evidence>
<dbReference type="RefSeq" id="WP_344694538.1">
    <property type="nucleotide sequence ID" value="NZ_BAABBF010000011.1"/>
</dbReference>
<name>A0ABP7ES24_9SPHN</name>
<keyword evidence="4 11" id="KW-0548">Nucleotidyltransferase</keyword>
<comment type="function">
    <text evidence="1 11">Catalyzes the phosphorylation of D-glycero-D-manno-heptose 7-phosphate at the C-1 position to selectively form D-glycero-beta-D-manno-heptose-1,7-bisphosphate.</text>
</comment>
<sequence>MLIQDLARRLNGCVLVIGDVMLDTFVYGDCSRISPEAPIPVICVRDEKVMLGGAGNVARNIAGLGGKAILIGVIGADAAGGKLHERIAAEPGIEVDLIVDPTRPTTQKTRYVAAGQQMLRADFEHVTACDEEPLLAALDRQLAKADAVIFSDYAKGVLTPAFLQTAIERIRARGIPIVIDPKSSDLTRYNGVTLLTPNVSEAIAAAGMACGDDDEVAAAGTRILDTVPDTQAVLITRSAKGMTLIERGHEPHHLQALAREVFDVSGAGDTVIASVTLAIAAGVDLPQATELSNLTAGIAVGKPGTAVVTVDDLQHEIRYRGERSADRKIMPLFEAVELVKRWRQDGERIGFTNGCFDLIHPGHVSQLAQARAQCGRLIVGLNADRSIQRLKGPDRPIQSEMARSIVLAALESVDLVILFEEDTPLNLIETLRPDVLIKGKDYRIDQVVGADIVTDYGGEVFLADIIEGHSTTNIISRLLTKVA</sequence>
<proteinExistence type="inferred from homology"/>
<dbReference type="HAMAP" id="MF_01603">
    <property type="entry name" value="HldE"/>
    <property type="match status" value="1"/>
</dbReference>
<evidence type="ECO:0000259" key="12">
    <source>
        <dbReference type="Pfam" id="PF00294"/>
    </source>
</evidence>
<comment type="function">
    <text evidence="2 11">Catalyzes the ADP transfer from ATP to D-glycero-beta-D-manno-heptose 1-phosphate, yielding ADP-D-glycero-beta-D-manno-heptose.</text>
</comment>
<evidence type="ECO:0000256" key="6">
    <source>
        <dbReference type="ARBA" id="ARBA00022777"/>
    </source>
</evidence>
<dbReference type="NCBIfam" id="TIGR02199">
    <property type="entry name" value="rfaE_dom_II"/>
    <property type="match status" value="1"/>
</dbReference>
<evidence type="ECO:0000256" key="9">
    <source>
        <dbReference type="ARBA" id="ARBA00023277"/>
    </source>
</evidence>
<evidence type="ECO:0000256" key="4">
    <source>
        <dbReference type="ARBA" id="ARBA00022695"/>
    </source>
</evidence>
<feature type="domain" description="Carbohydrate kinase PfkB" evidence="12">
    <location>
        <begin position="15"/>
        <end position="306"/>
    </location>
</feature>
<feature type="domain" description="Cytidyltransferase-like" evidence="13">
    <location>
        <begin position="351"/>
        <end position="445"/>
    </location>
</feature>
<evidence type="ECO:0000256" key="10">
    <source>
        <dbReference type="ARBA" id="ARBA00047428"/>
    </source>
</evidence>
<evidence type="ECO:0000256" key="2">
    <source>
        <dbReference type="ARBA" id="ARBA00003753"/>
    </source>
</evidence>
<keyword evidence="9 11" id="KW-0119">Carbohydrate metabolism</keyword>
<dbReference type="CDD" id="cd01172">
    <property type="entry name" value="RfaE_like"/>
    <property type="match status" value="1"/>
</dbReference>
<feature type="active site" evidence="11">
    <location>
        <position position="269"/>
    </location>
</feature>
<dbReference type="SUPFAM" id="SSF52374">
    <property type="entry name" value="Nucleotidylyl transferase"/>
    <property type="match status" value="1"/>
</dbReference>
<evidence type="ECO:0000256" key="11">
    <source>
        <dbReference type="HAMAP-Rule" id="MF_01603"/>
    </source>
</evidence>
<keyword evidence="8 11" id="KW-0511">Multifunctional enzyme</keyword>
<comment type="similarity">
    <text evidence="11">In the C-terminal section; belongs to the cytidylyltransferase family.</text>
</comment>
<dbReference type="EMBL" id="BAABBF010000011">
    <property type="protein sequence ID" value="GAA3722633.1"/>
    <property type="molecule type" value="Genomic_DNA"/>
</dbReference>
<dbReference type="Gene3D" id="3.40.50.620">
    <property type="entry name" value="HUPs"/>
    <property type="match status" value="1"/>
</dbReference>
<dbReference type="NCBIfam" id="TIGR02198">
    <property type="entry name" value="rfaE_dom_I"/>
    <property type="match status" value="1"/>
</dbReference>
<keyword evidence="5 11" id="KW-0547">Nucleotide-binding</keyword>
<dbReference type="InterPro" id="IPR023030">
    <property type="entry name" value="Bifunc_HldE"/>
</dbReference>
<dbReference type="InterPro" id="IPR029056">
    <property type="entry name" value="Ribokinase-like"/>
</dbReference>
<keyword evidence="15" id="KW-1185">Reference proteome</keyword>
<dbReference type="InterPro" id="IPR004821">
    <property type="entry name" value="Cyt_trans-like"/>
</dbReference>
<dbReference type="Gene3D" id="3.40.1190.20">
    <property type="match status" value="1"/>
</dbReference>
<keyword evidence="6 11" id="KW-0418">Kinase</keyword>
<comment type="caution">
    <text evidence="14">The sequence shown here is derived from an EMBL/GenBank/DDBJ whole genome shotgun (WGS) entry which is preliminary data.</text>
</comment>
<dbReference type="InterPro" id="IPR011611">
    <property type="entry name" value="PfkB_dom"/>
</dbReference>
<comment type="similarity">
    <text evidence="11">In the N-terminal section; belongs to the carbohydrate kinase PfkB family.</text>
</comment>
<comment type="pathway">
    <text evidence="11">Nucleotide-sugar biosynthesis; ADP-L-glycero-beta-D-manno-heptose biosynthesis; ADP-L-glycero-beta-D-manno-heptose from D-glycero-beta-D-manno-heptose 7-phosphate: step 3/4.</text>
</comment>
<keyword evidence="7 11" id="KW-0067">ATP-binding</keyword>
<dbReference type="InterPro" id="IPR014729">
    <property type="entry name" value="Rossmann-like_a/b/a_fold"/>
</dbReference>
<accession>A0ABP7ES24</accession>
<dbReference type="PANTHER" id="PTHR46969">
    <property type="entry name" value="BIFUNCTIONAL PROTEIN HLDE"/>
    <property type="match status" value="1"/>
</dbReference>
<comment type="pathway">
    <text evidence="11">Nucleotide-sugar biosynthesis; ADP-L-glycero-beta-D-manno-heptose biosynthesis; ADP-L-glycero-beta-D-manno-heptose from D-glycero-beta-D-manno-heptose 7-phosphate: step 1/4.</text>
</comment>
<dbReference type="Pfam" id="PF00294">
    <property type="entry name" value="PfkB"/>
    <property type="match status" value="1"/>
</dbReference>
<dbReference type="NCBIfam" id="TIGR00125">
    <property type="entry name" value="cyt_tran_rel"/>
    <property type="match status" value="1"/>
</dbReference>
<gene>
    <name evidence="14" type="primary">rfaE1</name>
    <name evidence="11" type="synonym">hldE</name>
    <name evidence="14" type="ORF">GCM10022268_33510</name>
</gene>
<dbReference type="GO" id="GO:0016301">
    <property type="term" value="F:kinase activity"/>
    <property type="evidence" value="ECO:0007669"/>
    <property type="project" value="UniProtKB-KW"/>
</dbReference>
<dbReference type="Proteomes" id="UP001500523">
    <property type="component" value="Unassembled WGS sequence"/>
</dbReference>
<dbReference type="InterPro" id="IPR011913">
    <property type="entry name" value="RfaE_dom_I"/>
</dbReference>
<comment type="catalytic activity">
    <reaction evidence="11">
        <text>D-glycero-beta-D-manno-heptose 7-phosphate + ATP = D-glycero-beta-D-manno-heptose 1,7-bisphosphate + ADP + H(+)</text>
        <dbReference type="Rhea" id="RHEA:27473"/>
        <dbReference type="ChEBI" id="CHEBI:15378"/>
        <dbReference type="ChEBI" id="CHEBI:30616"/>
        <dbReference type="ChEBI" id="CHEBI:60204"/>
        <dbReference type="ChEBI" id="CHEBI:60208"/>
        <dbReference type="ChEBI" id="CHEBI:456216"/>
        <dbReference type="EC" id="2.7.1.167"/>
    </reaction>
</comment>
<protein>
    <recommendedName>
        <fullName evidence="11">Bifunctional protein HldE</fullName>
    </recommendedName>
    <domain>
        <recommendedName>
            <fullName evidence="11">D-beta-D-heptose 7-phosphate kinase</fullName>
            <ecNumber evidence="11">2.7.1.167</ecNumber>
        </recommendedName>
        <alternativeName>
            <fullName evidence="11">D-beta-D-heptose 7-phosphotransferase</fullName>
        </alternativeName>
        <alternativeName>
            <fullName evidence="11">D-glycero-beta-D-manno-heptose-7-phosphate kinase</fullName>
        </alternativeName>
    </domain>
    <domain>
        <recommendedName>
            <fullName evidence="11">D-beta-D-heptose 1-phosphate adenylyltransferase</fullName>
            <ecNumber evidence="11">2.7.7.70</ecNumber>
        </recommendedName>
        <alternativeName>
            <fullName evidence="11">D-glycero-beta-D-manno-heptose 1-phosphate adenylyltransferase</fullName>
        </alternativeName>
    </domain>
</protein>
<evidence type="ECO:0000313" key="14">
    <source>
        <dbReference type="EMBL" id="GAA3722633.1"/>
    </source>
</evidence>
<feature type="region of interest" description="Cytidylyltransferase" evidence="11">
    <location>
        <begin position="351"/>
        <end position="483"/>
    </location>
</feature>
<dbReference type="SUPFAM" id="SSF53613">
    <property type="entry name" value="Ribokinase-like"/>
    <property type="match status" value="1"/>
</dbReference>
<comment type="subunit">
    <text evidence="11">Homodimer.</text>
</comment>
<evidence type="ECO:0000259" key="13">
    <source>
        <dbReference type="Pfam" id="PF01467"/>
    </source>
</evidence>
<reference evidence="15" key="1">
    <citation type="journal article" date="2019" name="Int. J. Syst. Evol. Microbiol.">
        <title>The Global Catalogue of Microorganisms (GCM) 10K type strain sequencing project: providing services to taxonomists for standard genome sequencing and annotation.</title>
        <authorList>
            <consortium name="The Broad Institute Genomics Platform"/>
            <consortium name="The Broad Institute Genome Sequencing Center for Infectious Disease"/>
            <person name="Wu L."/>
            <person name="Ma J."/>
        </authorList>
    </citation>
    <scope>NUCLEOTIDE SEQUENCE [LARGE SCALE GENOMIC DNA]</scope>
    <source>
        <strain evidence="15">JCM 17498</strain>
    </source>
</reference>
<evidence type="ECO:0000256" key="7">
    <source>
        <dbReference type="ARBA" id="ARBA00022840"/>
    </source>
</evidence>
<evidence type="ECO:0000313" key="15">
    <source>
        <dbReference type="Proteomes" id="UP001500523"/>
    </source>
</evidence>
<dbReference type="EC" id="2.7.7.70" evidence="11"/>
<feature type="binding site" evidence="11">
    <location>
        <begin position="198"/>
        <end position="201"/>
    </location>
    <ligand>
        <name>ATP</name>
        <dbReference type="ChEBI" id="CHEBI:30616"/>
    </ligand>
</feature>
<dbReference type="Pfam" id="PF01467">
    <property type="entry name" value="CTP_transf_like"/>
    <property type="match status" value="1"/>
</dbReference>
<evidence type="ECO:0000256" key="5">
    <source>
        <dbReference type="ARBA" id="ARBA00022741"/>
    </source>
</evidence>
<evidence type="ECO:0000256" key="1">
    <source>
        <dbReference type="ARBA" id="ARBA00002319"/>
    </source>
</evidence>
<dbReference type="EC" id="2.7.1.167" evidence="11"/>
<evidence type="ECO:0000256" key="3">
    <source>
        <dbReference type="ARBA" id="ARBA00022679"/>
    </source>
</evidence>
<feature type="region of interest" description="Ribokinase" evidence="11">
    <location>
        <begin position="1"/>
        <end position="323"/>
    </location>
</feature>
<keyword evidence="3 11" id="KW-0808">Transferase</keyword>
<dbReference type="PANTHER" id="PTHR46969:SF1">
    <property type="entry name" value="BIFUNCTIONAL PROTEIN HLDE"/>
    <property type="match status" value="1"/>
</dbReference>
<organism evidence="14 15">
    <name type="scientific">Sphingomonas cynarae</name>
    <dbReference type="NCBI Taxonomy" id="930197"/>
    <lineage>
        <taxon>Bacteria</taxon>
        <taxon>Pseudomonadati</taxon>
        <taxon>Pseudomonadota</taxon>
        <taxon>Alphaproteobacteria</taxon>
        <taxon>Sphingomonadales</taxon>
        <taxon>Sphingomonadaceae</taxon>
        <taxon>Sphingomonas</taxon>
    </lineage>
</organism>
<dbReference type="InterPro" id="IPR011914">
    <property type="entry name" value="RfaE_dom_II"/>
</dbReference>
<comment type="catalytic activity">
    <reaction evidence="10 11">
        <text>D-glycero-beta-D-manno-heptose 1-phosphate + ATP + H(+) = ADP-D-glycero-beta-D-manno-heptose + diphosphate</text>
        <dbReference type="Rhea" id="RHEA:27465"/>
        <dbReference type="ChEBI" id="CHEBI:15378"/>
        <dbReference type="ChEBI" id="CHEBI:30616"/>
        <dbReference type="ChEBI" id="CHEBI:33019"/>
        <dbReference type="ChEBI" id="CHEBI:59967"/>
        <dbReference type="ChEBI" id="CHEBI:61593"/>
        <dbReference type="EC" id="2.7.7.70"/>
    </reaction>
</comment>